<reference evidence="3" key="1">
    <citation type="journal article" date="2019" name="Int. J. Syst. Evol. Microbiol.">
        <title>The Global Catalogue of Microorganisms (GCM) 10K type strain sequencing project: providing services to taxonomists for standard genome sequencing and annotation.</title>
        <authorList>
            <consortium name="The Broad Institute Genomics Platform"/>
            <consortium name="The Broad Institute Genome Sequencing Center for Infectious Disease"/>
            <person name="Wu L."/>
            <person name="Ma J."/>
        </authorList>
    </citation>
    <scope>NUCLEOTIDE SEQUENCE [LARGE SCALE GENOMIC DNA]</scope>
    <source>
        <strain evidence="3">JCM 12393</strain>
    </source>
</reference>
<feature type="compositionally biased region" description="Gly residues" evidence="1">
    <location>
        <begin position="17"/>
        <end position="34"/>
    </location>
</feature>
<feature type="region of interest" description="Disordered" evidence="1">
    <location>
        <begin position="1"/>
        <end position="44"/>
    </location>
</feature>
<sequence>MRRALVRGRLVPVGPSRLGGGAGPSGGRDGGSDGGPAIHCLDGETRLGNEARVRAWAGWRRSELKAGGRGSGVLPGHLGHLPASGGIGAWNRGGSHGGLAFRRSKTEARPGVVPGLALPGQGGSAWGLGGWGRWGWGRGGAA</sequence>
<keyword evidence="3" id="KW-1185">Reference proteome</keyword>
<comment type="caution">
    <text evidence="2">The sequence shown here is derived from an EMBL/GenBank/DDBJ whole genome shotgun (WGS) entry which is preliminary data.</text>
</comment>
<proteinExistence type="predicted"/>
<dbReference type="Proteomes" id="UP001499863">
    <property type="component" value="Unassembled WGS sequence"/>
</dbReference>
<evidence type="ECO:0000313" key="2">
    <source>
        <dbReference type="EMBL" id="GAA1413508.1"/>
    </source>
</evidence>
<dbReference type="EMBL" id="BAAAKJ010000459">
    <property type="protein sequence ID" value="GAA1413508.1"/>
    <property type="molecule type" value="Genomic_DNA"/>
</dbReference>
<accession>A0ABP4J5H5</accession>
<gene>
    <name evidence="2" type="ORF">GCM10009639_66790</name>
</gene>
<name>A0ABP4J5H5_9ACTN</name>
<organism evidence="2 3">
    <name type="scientific">Kitasatospora putterlickiae</name>
    <dbReference type="NCBI Taxonomy" id="221725"/>
    <lineage>
        <taxon>Bacteria</taxon>
        <taxon>Bacillati</taxon>
        <taxon>Actinomycetota</taxon>
        <taxon>Actinomycetes</taxon>
        <taxon>Kitasatosporales</taxon>
        <taxon>Streptomycetaceae</taxon>
        <taxon>Kitasatospora</taxon>
    </lineage>
</organism>
<evidence type="ECO:0000256" key="1">
    <source>
        <dbReference type="SAM" id="MobiDB-lite"/>
    </source>
</evidence>
<protein>
    <submittedName>
        <fullName evidence="2">Uncharacterized protein</fullName>
    </submittedName>
</protein>
<evidence type="ECO:0000313" key="3">
    <source>
        <dbReference type="Proteomes" id="UP001499863"/>
    </source>
</evidence>